<dbReference type="Proteomes" id="UP001310890">
    <property type="component" value="Unassembled WGS sequence"/>
</dbReference>
<feature type="compositionally biased region" description="Acidic residues" evidence="2">
    <location>
        <begin position="163"/>
        <end position="181"/>
    </location>
</feature>
<evidence type="ECO:0000259" key="3">
    <source>
        <dbReference type="PROSITE" id="PS50158"/>
    </source>
</evidence>
<proteinExistence type="predicted"/>
<evidence type="ECO:0000256" key="1">
    <source>
        <dbReference type="PROSITE-ProRule" id="PRU00047"/>
    </source>
</evidence>
<dbReference type="Gene3D" id="4.10.60.10">
    <property type="entry name" value="Zinc finger, CCHC-type"/>
    <property type="match status" value="1"/>
</dbReference>
<dbReference type="Pfam" id="PF10175">
    <property type="entry name" value="MPP6"/>
    <property type="match status" value="1"/>
</dbReference>
<dbReference type="SMART" id="SM00343">
    <property type="entry name" value="ZnF_C2HC"/>
    <property type="match status" value="1"/>
</dbReference>
<feature type="region of interest" description="Disordered" evidence="2">
    <location>
        <begin position="113"/>
        <end position="188"/>
    </location>
</feature>
<dbReference type="PROSITE" id="PS50158">
    <property type="entry name" value="ZF_CCHC"/>
    <property type="match status" value="1"/>
</dbReference>
<evidence type="ECO:0000313" key="5">
    <source>
        <dbReference type="Proteomes" id="UP001310890"/>
    </source>
</evidence>
<dbReference type="InterPro" id="IPR001878">
    <property type="entry name" value="Znf_CCHC"/>
</dbReference>
<evidence type="ECO:0000256" key="2">
    <source>
        <dbReference type="SAM" id="MobiDB-lite"/>
    </source>
</evidence>
<dbReference type="InterPro" id="IPR036875">
    <property type="entry name" value="Znf_CCHC_sf"/>
</dbReference>
<reference evidence="4" key="1">
    <citation type="submission" date="2023-08" db="EMBL/GenBank/DDBJ databases">
        <title>Black Yeasts Isolated from many extreme environments.</title>
        <authorList>
            <person name="Coleine C."/>
            <person name="Stajich J.E."/>
            <person name="Selbmann L."/>
        </authorList>
    </citation>
    <scope>NUCLEOTIDE SEQUENCE</scope>
    <source>
        <strain evidence="4">CCFEE 5401</strain>
    </source>
</reference>
<dbReference type="GO" id="GO:0003676">
    <property type="term" value="F:nucleic acid binding"/>
    <property type="evidence" value="ECO:0007669"/>
    <property type="project" value="InterPro"/>
</dbReference>
<gene>
    <name evidence="4" type="ORF">LTR62_005162</name>
</gene>
<dbReference type="GO" id="GO:0008270">
    <property type="term" value="F:zinc ion binding"/>
    <property type="evidence" value="ECO:0007669"/>
    <property type="project" value="UniProtKB-KW"/>
</dbReference>
<keyword evidence="1" id="KW-0862">Zinc</keyword>
<protein>
    <recommendedName>
        <fullName evidence="3">CCHC-type domain-containing protein</fullName>
    </recommendedName>
</protein>
<evidence type="ECO:0000313" key="4">
    <source>
        <dbReference type="EMBL" id="KAK5111322.1"/>
    </source>
</evidence>
<feature type="domain" description="CCHC-type" evidence="3">
    <location>
        <begin position="254"/>
        <end position="269"/>
    </location>
</feature>
<dbReference type="AlphaFoldDB" id="A0AAN7YR19"/>
<organism evidence="4 5">
    <name type="scientific">Meristemomyces frigidus</name>
    <dbReference type="NCBI Taxonomy" id="1508187"/>
    <lineage>
        <taxon>Eukaryota</taxon>
        <taxon>Fungi</taxon>
        <taxon>Dikarya</taxon>
        <taxon>Ascomycota</taxon>
        <taxon>Pezizomycotina</taxon>
        <taxon>Dothideomycetes</taxon>
        <taxon>Dothideomycetidae</taxon>
        <taxon>Mycosphaerellales</taxon>
        <taxon>Teratosphaeriaceae</taxon>
        <taxon>Meristemomyces</taxon>
    </lineage>
</organism>
<name>A0AAN7YR19_9PEZI</name>
<feature type="compositionally biased region" description="Polar residues" evidence="2">
    <location>
        <begin position="46"/>
        <end position="74"/>
    </location>
</feature>
<comment type="caution">
    <text evidence="4">The sequence shown here is derived from an EMBL/GenBank/DDBJ whole genome shotgun (WGS) entry which is preliminary data.</text>
</comment>
<feature type="region of interest" description="Disordered" evidence="2">
    <location>
        <begin position="193"/>
        <end position="212"/>
    </location>
</feature>
<accession>A0AAN7YR19</accession>
<keyword evidence="1" id="KW-0863">Zinc-finger</keyword>
<feature type="compositionally biased region" description="Low complexity" evidence="2">
    <location>
        <begin position="26"/>
        <end position="35"/>
    </location>
</feature>
<sequence>MAQPTKEPKAMSSRLATMKFMQRSGTASPSSTPSTPAEPPSKRQRLSTGSFNSTPSATPRVHTPSTGDSPSNAATGLGAADRDETKWYLSFKQPNTPATESPLRVIRAGYSSLDSAGTRPDLLSENEGNETARPKFSGRKSFGKFNKTIERQQNPDLSSSDSGDGDSASEGDSDSENDSDDPSGAKALITAARKEAGDKARAERKVKKSAEKAEALRLADERRKKYVKLNKLTGISSGGGGGGGGGPDMRKLVCHTCGKTGHFQRDCSEQRRDRRR</sequence>
<feature type="region of interest" description="Disordered" evidence="2">
    <location>
        <begin position="1"/>
        <end position="80"/>
    </location>
</feature>
<dbReference type="EMBL" id="JAVRRL010000040">
    <property type="protein sequence ID" value="KAK5111322.1"/>
    <property type="molecule type" value="Genomic_DNA"/>
</dbReference>
<keyword evidence="1" id="KW-0479">Metal-binding</keyword>
<dbReference type="SUPFAM" id="SSF57756">
    <property type="entry name" value="Retrovirus zinc finger-like domains"/>
    <property type="match status" value="1"/>
</dbReference>
<feature type="region of interest" description="Disordered" evidence="2">
    <location>
        <begin position="85"/>
        <end position="104"/>
    </location>
</feature>
<dbReference type="Pfam" id="PF00098">
    <property type="entry name" value="zf-CCHC"/>
    <property type="match status" value="1"/>
</dbReference>